<dbReference type="SMART" id="SM00388">
    <property type="entry name" value="HisKA"/>
    <property type="match status" value="1"/>
</dbReference>
<feature type="domain" description="Histidine kinase" evidence="4">
    <location>
        <begin position="349"/>
        <end position="578"/>
    </location>
</feature>
<gene>
    <name evidence="6" type="ORF">PPRIM_AZ9-3.1.T0720120</name>
</gene>
<accession>A0A8S1MVX3</accession>
<dbReference type="PROSITE" id="PS50109">
    <property type="entry name" value="HIS_KIN"/>
    <property type="match status" value="1"/>
</dbReference>
<evidence type="ECO:0000313" key="7">
    <source>
        <dbReference type="Proteomes" id="UP000688137"/>
    </source>
</evidence>
<keyword evidence="1 2" id="KW-0597">Phosphoprotein</keyword>
<dbReference type="CDD" id="cd17546">
    <property type="entry name" value="REC_hyHK_CKI1_RcsC-like"/>
    <property type="match status" value="1"/>
</dbReference>
<dbReference type="SMART" id="SM00448">
    <property type="entry name" value="REC"/>
    <property type="match status" value="1"/>
</dbReference>
<evidence type="ECO:0000313" key="6">
    <source>
        <dbReference type="EMBL" id="CAD8084508.1"/>
    </source>
</evidence>
<dbReference type="CDD" id="cd00082">
    <property type="entry name" value="HisKA"/>
    <property type="match status" value="1"/>
</dbReference>
<evidence type="ECO:0000256" key="3">
    <source>
        <dbReference type="SAM" id="Phobius"/>
    </source>
</evidence>
<keyword evidence="7" id="KW-1185">Reference proteome</keyword>
<dbReference type="OMA" id="NAQHKEC"/>
<proteinExistence type="predicted"/>
<dbReference type="Pfam" id="PF00072">
    <property type="entry name" value="Response_reg"/>
    <property type="match status" value="1"/>
</dbReference>
<feature type="transmembrane region" description="Helical" evidence="3">
    <location>
        <begin position="13"/>
        <end position="30"/>
    </location>
</feature>
<evidence type="ECO:0000259" key="4">
    <source>
        <dbReference type="PROSITE" id="PS50109"/>
    </source>
</evidence>
<feature type="transmembrane region" description="Helical" evidence="3">
    <location>
        <begin position="75"/>
        <end position="95"/>
    </location>
</feature>
<dbReference type="InterPro" id="IPR005467">
    <property type="entry name" value="His_kinase_dom"/>
</dbReference>
<dbReference type="PANTHER" id="PTHR43719:SF28">
    <property type="entry name" value="PEROXIDE STRESS-ACTIVATED HISTIDINE KINASE MAK1-RELATED"/>
    <property type="match status" value="1"/>
</dbReference>
<evidence type="ECO:0000256" key="1">
    <source>
        <dbReference type="ARBA" id="ARBA00022553"/>
    </source>
</evidence>
<feature type="transmembrane region" description="Helical" evidence="3">
    <location>
        <begin position="107"/>
        <end position="126"/>
    </location>
</feature>
<dbReference type="InterPro" id="IPR050956">
    <property type="entry name" value="2C_system_His_kinase"/>
</dbReference>
<organism evidence="6 7">
    <name type="scientific">Paramecium primaurelia</name>
    <dbReference type="NCBI Taxonomy" id="5886"/>
    <lineage>
        <taxon>Eukaryota</taxon>
        <taxon>Sar</taxon>
        <taxon>Alveolata</taxon>
        <taxon>Ciliophora</taxon>
        <taxon>Intramacronucleata</taxon>
        <taxon>Oligohymenophorea</taxon>
        <taxon>Peniculida</taxon>
        <taxon>Parameciidae</taxon>
        <taxon>Paramecium</taxon>
    </lineage>
</organism>
<dbReference type="InterPro" id="IPR003661">
    <property type="entry name" value="HisK_dim/P_dom"/>
</dbReference>
<dbReference type="Pfam" id="PF00512">
    <property type="entry name" value="HisKA"/>
    <property type="match status" value="1"/>
</dbReference>
<dbReference type="PANTHER" id="PTHR43719">
    <property type="entry name" value="TWO-COMPONENT HISTIDINE KINASE"/>
    <property type="match status" value="1"/>
</dbReference>
<comment type="caution">
    <text evidence="6">The sequence shown here is derived from an EMBL/GenBank/DDBJ whole genome shotgun (WGS) entry which is preliminary data.</text>
</comment>
<dbReference type="InterPro" id="IPR003594">
    <property type="entry name" value="HATPase_dom"/>
</dbReference>
<dbReference type="AlphaFoldDB" id="A0A8S1MVX3"/>
<sequence>MINSTVVYNSSDIVKFRSIFIGWMLICLFLQKLSKKYWNVTTNILIFINGIISVLLFAFFTKFVNTTQTNINDVMSLSLISGLQQGLFAMSFFLIQSNYIMQSLTMISFFLILMGIFTQFLNYRLWTQYLLLIFTCYLLRQNEKTNRLNFLLIHKSHQNLEACKKLYDETVPTSIIILEENVQQEGVYKNELLNSVFTQKEKLYTLDSRLMNVAYFNKSASIHFETAQEDILTEKLAEIEILNSENSVLNSEKNKLLDKISGLQSTLQTEMRFNTINSFDYQIMQINRKMQCQRVVKQSKVQYYDAQAQGCLWDGKQCIMLILNDTTDRVLRIKHLQDLDNYKDNLLAAVSHDLKTPLNGQCILANLIKTMMENKQSMVRSDIQEIVVHIDDMISNQQILLTMINDLIDYSQLKKQGLRLNYTQFNLSACVQQIKNIFKRQMDLKKLQFNILGLDEKIIMYSDQIRLQQILFNLISNAIKFTFNGQITLTINKINSGKQQLINFSVQDTGIGIPQHIQTKLFKAYSTFNLGNQNSQGVGLGLVISRNLVGLLGPSEYIEMNSIENKGSNFSFSIYLNAQHKECNILNNLQVENGTPDSDPSPIHRMPNPVIKRQNRKYQTVIDMSTSLYQRLKILIVDDTIFNIFVLKQLLKQIIVQCDIHEAHNGNEALEKVKETRFDIIFMDINMPILNGIQTTQQIRLYEKNNQFQKSTICMLSAFQGERDLQESLEIGADLFLTKPLQIPALKAILEQLKYI</sequence>
<dbReference type="GO" id="GO:0000155">
    <property type="term" value="F:phosphorelay sensor kinase activity"/>
    <property type="evidence" value="ECO:0007669"/>
    <property type="project" value="InterPro"/>
</dbReference>
<name>A0A8S1MVX3_PARPR</name>
<reference evidence="6" key="1">
    <citation type="submission" date="2021-01" db="EMBL/GenBank/DDBJ databases">
        <authorList>
            <consortium name="Genoscope - CEA"/>
            <person name="William W."/>
        </authorList>
    </citation>
    <scope>NUCLEOTIDE SEQUENCE</scope>
</reference>
<keyword evidence="3" id="KW-0812">Transmembrane</keyword>
<feature type="domain" description="Response regulatory" evidence="5">
    <location>
        <begin position="633"/>
        <end position="754"/>
    </location>
</feature>
<evidence type="ECO:0000259" key="5">
    <source>
        <dbReference type="PROSITE" id="PS50110"/>
    </source>
</evidence>
<dbReference type="Proteomes" id="UP000688137">
    <property type="component" value="Unassembled WGS sequence"/>
</dbReference>
<evidence type="ECO:0000256" key="2">
    <source>
        <dbReference type="PROSITE-ProRule" id="PRU00169"/>
    </source>
</evidence>
<keyword evidence="3" id="KW-0472">Membrane</keyword>
<dbReference type="EMBL" id="CAJJDM010000075">
    <property type="protein sequence ID" value="CAD8084508.1"/>
    <property type="molecule type" value="Genomic_DNA"/>
</dbReference>
<dbReference type="Pfam" id="PF02518">
    <property type="entry name" value="HATPase_c"/>
    <property type="match status" value="1"/>
</dbReference>
<keyword evidence="3" id="KW-1133">Transmembrane helix</keyword>
<protein>
    <submittedName>
        <fullName evidence="6">Uncharacterized protein</fullName>
    </submittedName>
</protein>
<dbReference type="InterPro" id="IPR001789">
    <property type="entry name" value="Sig_transdc_resp-reg_receiver"/>
</dbReference>
<feature type="transmembrane region" description="Helical" evidence="3">
    <location>
        <begin position="42"/>
        <end position="63"/>
    </location>
</feature>
<feature type="modified residue" description="4-aspartylphosphate" evidence="2">
    <location>
        <position position="684"/>
    </location>
</feature>
<dbReference type="SMART" id="SM00387">
    <property type="entry name" value="HATPase_c"/>
    <property type="match status" value="1"/>
</dbReference>
<dbReference type="PROSITE" id="PS50110">
    <property type="entry name" value="RESPONSE_REGULATORY"/>
    <property type="match status" value="1"/>
</dbReference>